<dbReference type="InterPro" id="IPR025736">
    <property type="entry name" value="PucR_C-HTH_dom"/>
</dbReference>
<accession>A0A7W3W450</accession>
<comment type="similarity">
    <text evidence="1">Belongs to the CdaR family.</text>
</comment>
<dbReference type="Pfam" id="PF17853">
    <property type="entry name" value="GGDEF_2"/>
    <property type="match status" value="1"/>
</dbReference>
<evidence type="ECO:0000259" key="3">
    <source>
        <dbReference type="Pfam" id="PF17853"/>
    </source>
</evidence>
<organism evidence="4 5">
    <name type="scientific">Amycolatopsis dendrobii</name>
    <dbReference type="NCBI Taxonomy" id="2760662"/>
    <lineage>
        <taxon>Bacteria</taxon>
        <taxon>Bacillati</taxon>
        <taxon>Actinomycetota</taxon>
        <taxon>Actinomycetes</taxon>
        <taxon>Pseudonocardiales</taxon>
        <taxon>Pseudonocardiaceae</taxon>
        <taxon>Amycolatopsis</taxon>
    </lineage>
</organism>
<sequence>MTVTLAQLLDLDLIGHCEVLAGETGLKRPVGAVVAGSAVHEIAELAPRSVAVFGREQLVLDDLAADLAIRLAGSAGLSGIIAARPHRPVPFATRRLADRLALPLIGVEDMTPTGVITAFEPYVSAPEIAGLRVLGDASRRFQRPPADAHALTTQLSATLGEPVALVDAEARFVAGAPEAHALLVSCADPALLADSRPVALTVGTDGELMLHPVQVVTTGPAVYWIAVRRPRFAAGVLLEPVRRAIAIAALSFAVHVAGEAVRDEREHRRRSLLLSEILEQPGEPGRRTVERATALGWRLAGRHTAVQVQAAAVPSALRMSALGTELEAQLAEHGVAATLVERAEGWLFWLTSDARAEDPGPLLDRLARTLAAVEAEHPGLRLCAGVGRAHTGAAGIGRSAEQARRAALLAHTSHRRAVVEHIDAGSARKLIAGWYGSAPLRGAAADLLAPLEEADPSGGLVRTLRCYLDFQSSAKAAGAALGVHRNTVMQRMERISELLPVDLGDPDDRLAVHLATRAAGIDWDEPG</sequence>
<feature type="domain" description="CdaR GGDEF-like" evidence="3">
    <location>
        <begin position="286"/>
        <end position="407"/>
    </location>
</feature>
<comment type="caution">
    <text evidence="4">The sequence shown here is derived from an EMBL/GenBank/DDBJ whole genome shotgun (WGS) entry which is preliminary data.</text>
</comment>
<dbReference type="Gene3D" id="1.10.10.2840">
    <property type="entry name" value="PucR C-terminal helix-turn-helix domain"/>
    <property type="match status" value="1"/>
</dbReference>
<dbReference type="InterPro" id="IPR041522">
    <property type="entry name" value="CdaR_GGDEF"/>
</dbReference>
<dbReference type="InterPro" id="IPR042070">
    <property type="entry name" value="PucR_C-HTH_sf"/>
</dbReference>
<dbReference type="PANTHER" id="PTHR33744:SF1">
    <property type="entry name" value="DNA-BINDING TRANSCRIPTIONAL ACTIVATOR ADER"/>
    <property type="match status" value="1"/>
</dbReference>
<name>A0A7W3W450_9PSEU</name>
<dbReference type="RefSeq" id="WP_182895190.1">
    <property type="nucleotide sequence ID" value="NZ_JACGZW010000013.1"/>
</dbReference>
<evidence type="ECO:0000256" key="1">
    <source>
        <dbReference type="ARBA" id="ARBA00006754"/>
    </source>
</evidence>
<proteinExistence type="inferred from homology"/>
<gene>
    <name evidence="4" type="ORF">H4281_35255</name>
</gene>
<evidence type="ECO:0000313" key="4">
    <source>
        <dbReference type="EMBL" id="MBB1158435.1"/>
    </source>
</evidence>
<reference evidence="4 5" key="1">
    <citation type="submission" date="2020-08" db="EMBL/GenBank/DDBJ databases">
        <title>Amycolatopsis sp. nov. DR6-1 isolated from Dendrobium heterocarpum.</title>
        <authorList>
            <person name="Tedsree N."/>
            <person name="Kuncharoen N."/>
            <person name="Likhitwitayawuid K."/>
            <person name="Tanasupawat S."/>
        </authorList>
    </citation>
    <scope>NUCLEOTIDE SEQUENCE [LARGE SCALE GENOMIC DNA]</scope>
    <source>
        <strain evidence="4 5">DR6-1</strain>
    </source>
</reference>
<feature type="domain" description="PucR C-terminal helix-turn-helix" evidence="2">
    <location>
        <begin position="460"/>
        <end position="518"/>
    </location>
</feature>
<dbReference type="Pfam" id="PF13556">
    <property type="entry name" value="HTH_30"/>
    <property type="match status" value="1"/>
</dbReference>
<protein>
    <submittedName>
        <fullName evidence="4">Helix-turn-helix domain-containing protein</fullName>
    </submittedName>
</protein>
<dbReference type="EMBL" id="JACGZW010000013">
    <property type="protein sequence ID" value="MBB1158435.1"/>
    <property type="molecule type" value="Genomic_DNA"/>
</dbReference>
<keyword evidence="5" id="KW-1185">Reference proteome</keyword>
<dbReference type="InterPro" id="IPR051448">
    <property type="entry name" value="CdaR-like_regulators"/>
</dbReference>
<evidence type="ECO:0000313" key="5">
    <source>
        <dbReference type="Proteomes" id="UP000526734"/>
    </source>
</evidence>
<evidence type="ECO:0000259" key="2">
    <source>
        <dbReference type="Pfam" id="PF13556"/>
    </source>
</evidence>
<dbReference type="AlphaFoldDB" id="A0A7W3W450"/>
<dbReference type="Proteomes" id="UP000526734">
    <property type="component" value="Unassembled WGS sequence"/>
</dbReference>
<dbReference type="PANTHER" id="PTHR33744">
    <property type="entry name" value="CARBOHYDRATE DIACID REGULATOR"/>
    <property type="match status" value="1"/>
</dbReference>